<evidence type="ECO:0008006" key="3">
    <source>
        <dbReference type="Google" id="ProtNLM"/>
    </source>
</evidence>
<dbReference type="SUPFAM" id="SSF52058">
    <property type="entry name" value="L domain-like"/>
    <property type="match status" value="1"/>
</dbReference>
<proteinExistence type="predicted"/>
<sequence>MAENHACRCQARSINMLSDDVLLSIFDFYLDEASDKTYLKESIERWQSLAHVCRRWRSTVFGSPRRLNLRIGCTHKTPLKDLLDIWPALPLIICGRAKGSVDNVTAILEHRDRVRQINLWKLPSSHLEKVLAAMQVPFPELTHLDLRSHDETVVPDVPDSFLGGSAPRLEVLSFNRVPFPGLPKLLLSATHLVSLRIHEIPHQGYFSPEAIVTALSALTRLRFLSLKLRCPSSRPNRKSRRPPPKTRAVLPIVTFSFKGAREYFEDIVARIDVPQINELSINFFYDVEFGTHLIQLIGRTPTLGVFETARLLFMKSSARVELLSQTPGSGVLAVSLSCSELEWQISALEQACTSSLPLLSSLEDLYISEHKYPRLCWPDNIESTPWLELLHLFTSVKNLYLSGEVAPRIVPALQDPVGGTTTEVLPSLQNIFLEERLSSGPVQEGIAQIVAERQIASHPIAVSHWKNPLK</sequence>
<dbReference type="Proteomes" id="UP000759537">
    <property type="component" value="Unassembled WGS sequence"/>
</dbReference>
<comment type="caution">
    <text evidence="1">The sequence shown here is derived from an EMBL/GenBank/DDBJ whole genome shotgun (WGS) entry which is preliminary data.</text>
</comment>
<reference evidence="1" key="1">
    <citation type="submission" date="2019-10" db="EMBL/GenBank/DDBJ databases">
        <authorList>
            <consortium name="DOE Joint Genome Institute"/>
            <person name="Kuo A."/>
            <person name="Miyauchi S."/>
            <person name="Kiss E."/>
            <person name="Drula E."/>
            <person name="Kohler A."/>
            <person name="Sanchez-Garcia M."/>
            <person name="Andreopoulos B."/>
            <person name="Barry K.W."/>
            <person name="Bonito G."/>
            <person name="Buee M."/>
            <person name="Carver A."/>
            <person name="Chen C."/>
            <person name="Cichocki N."/>
            <person name="Clum A."/>
            <person name="Culley D."/>
            <person name="Crous P.W."/>
            <person name="Fauchery L."/>
            <person name="Girlanda M."/>
            <person name="Hayes R."/>
            <person name="Keri Z."/>
            <person name="LaButti K."/>
            <person name="Lipzen A."/>
            <person name="Lombard V."/>
            <person name="Magnuson J."/>
            <person name="Maillard F."/>
            <person name="Morin E."/>
            <person name="Murat C."/>
            <person name="Nolan M."/>
            <person name="Ohm R."/>
            <person name="Pangilinan J."/>
            <person name="Pereira M."/>
            <person name="Perotto S."/>
            <person name="Peter M."/>
            <person name="Riley R."/>
            <person name="Sitrit Y."/>
            <person name="Stielow B."/>
            <person name="Szollosi G."/>
            <person name="Zifcakova L."/>
            <person name="Stursova M."/>
            <person name="Spatafora J.W."/>
            <person name="Tedersoo L."/>
            <person name="Vaario L.-M."/>
            <person name="Yamada A."/>
            <person name="Yan M."/>
            <person name="Wang P."/>
            <person name="Xu J."/>
            <person name="Bruns T."/>
            <person name="Baldrian P."/>
            <person name="Vilgalys R."/>
            <person name="Henrissat B."/>
            <person name="Grigoriev I.V."/>
            <person name="Hibbett D."/>
            <person name="Nagy L.G."/>
            <person name="Martin F.M."/>
        </authorList>
    </citation>
    <scope>NUCLEOTIDE SEQUENCE</scope>
    <source>
        <strain evidence="1">Prilba</strain>
    </source>
</reference>
<dbReference type="AlphaFoldDB" id="A0A9P5N252"/>
<reference evidence="1" key="2">
    <citation type="journal article" date="2020" name="Nat. Commun.">
        <title>Large-scale genome sequencing of mycorrhizal fungi provides insights into the early evolution of symbiotic traits.</title>
        <authorList>
            <person name="Miyauchi S."/>
            <person name="Kiss E."/>
            <person name="Kuo A."/>
            <person name="Drula E."/>
            <person name="Kohler A."/>
            <person name="Sanchez-Garcia M."/>
            <person name="Morin E."/>
            <person name="Andreopoulos B."/>
            <person name="Barry K.W."/>
            <person name="Bonito G."/>
            <person name="Buee M."/>
            <person name="Carver A."/>
            <person name="Chen C."/>
            <person name="Cichocki N."/>
            <person name="Clum A."/>
            <person name="Culley D."/>
            <person name="Crous P.W."/>
            <person name="Fauchery L."/>
            <person name="Girlanda M."/>
            <person name="Hayes R.D."/>
            <person name="Keri Z."/>
            <person name="LaButti K."/>
            <person name="Lipzen A."/>
            <person name="Lombard V."/>
            <person name="Magnuson J."/>
            <person name="Maillard F."/>
            <person name="Murat C."/>
            <person name="Nolan M."/>
            <person name="Ohm R.A."/>
            <person name="Pangilinan J."/>
            <person name="Pereira M.F."/>
            <person name="Perotto S."/>
            <person name="Peter M."/>
            <person name="Pfister S."/>
            <person name="Riley R."/>
            <person name="Sitrit Y."/>
            <person name="Stielow J.B."/>
            <person name="Szollosi G."/>
            <person name="Zifcakova L."/>
            <person name="Stursova M."/>
            <person name="Spatafora J.W."/>
            <person name="Tedersoo L."/>
            <person name="Vaario L.M."/>
            <person name="Yamada A."/>
            <person name="Yan M."/>
            <person name="Wang P."/>
            <person name="Xu J."/>
            <person name="Bruns T."/>
            <person name="Baldrian P."/>
            <person name="Vilgalys R."/>
            <person name="Dunand C."/>
            <person name="Henrissat B."/>
            <person name="Grigoriev I.V."/>
            <person name="Hibbett D."/>
            <person name="Nagy L.G."/>
            <person name="Martin F.M."/>
        </authorList>
    </citation>
    <scope>NUCLEOTIDE SEQUENCE</scope>
    <source>
        <strain evidence="1">Prilba</strain>
    </source>
</reference>
<dbReference type="OrthoDB" id="3365698at2759"/>
<name>A0A9P5N252_9AGAM</name>
<gene>
    <name evidence="1" type="ORF">DFH94DRAFT_334183</name>
</gene>
<dbReference type="InterPro" id="IPR032675">
    <property type="entry name" value="LRR_dom_sf"/>
</dbReference>
<accession>A0A9P5N252</accession>
<keyword evidence="2" id="KW-1185">Reference proteome</keyword>
<evidence type="ECO:0000313" key="1">
    <source>
        <dbReference type="EMBL" id="KAF8484003.1"/>
    </source>
</evidence>
<dbReference type="EMBL" id="WHVB01000004">
    <property type="protein sequence ID" value="KAF8484003.1"/>
    <property type="molecule type" value="Genomic_DNA"/>
</dbReference>
<protein>
    <recommendedName>
        <fullName evidence="3">F-box domain-containing protein</fullName>
    </recommendedName>
</protein>
<organism evidence="1 2">
    <name type="scientific">Russula ochroleuca</name>
    <dbReference type="NCBI Taxonomy" id="152965"/>
    <lineage>
        <taxon>Eukaryota</taxon>
        <taxon>Fungi</taxon>
        <taxon>Dikarya</taxon>
        <taxon>Basidiomycota</taxon>
        <taxon>Agaricomycotina</taxon>
        <taxon>Agaricomycetes</taxon>
        <taxon>Russulales</taxon>
        <taxon>Russulaceae</taxon>
        <taxon>Russula</taxon>
    </lineage>
</organism>
<dbReference type="Gene3D" id="3.80.10.10">
    <property type="entry name" value="Ribonuclease Inhibitor"/>
    <property type="match status" value="1"/>
</dbReference>
<evidence type="ECO:0000313" key="2">
    <source>
        <dbReference type="Proteomes" id="UP000759537"/>
    </source>
</evidence>